<feature type="domain" description="HTH tetR-type" evidence="5">
    <location>
        <begin position="18"/>
        <end position="78"/>
    </location>
</feature>
<dbReference type="Pfam" id="PF17940">
    <property type="entry name" value="TetR_C_31"/>
    <property type="match status" value="1"/>
</dbReference>
<accession>A0AAU6WCT3</accession>
<dbReference type="KEGG" id="gey:QMQ05_11260"/>
<dbReference type="Proteomes" id="UP001486888">
    <property type="component" value="Chromosome"/>
</dbReference>
<dbReference type="InterPro" id="IPR036271">
    <property type="entry name" value="Tet_transcr_reg_TetR-rel_C_sf"/>
</dbReference>
<dbReference type="PROSITE" id="PS50977">
    <property type="entry name" value="HTH_TETR_2"/>
    <property type="match status" value="1"/>
</dbReference>
<evidence type="ECO:0000256" key="4">
    <source>
        <dbReference type="PROSITE-ProRule" id="PRU00335"/>
    </source>
</evidence>
<keyword evidence="7" id="KW-1185">Reference proteome</keyword>
<dbReference type="Gene3D" id="1.10.357.10">
    <property type="entry name" value="Tetracycline Repressor, domain 2"/>
    <property type="match status" value="1"/>
</dbReference>
<dbReference type="PRINTS" id="PR00455">
    <property type="entry name" value="HTHTETR"/>
</dbReference>
<keyword evidence="2 4" id="KW-0238">DNA-binding</keyword>
<dbReference type="AlphaFoldDB" id="A0AAU6WCT3"/>
<sequence length="195" mass="21649">MSTQHPPTGSRLGRRNDPERRDKIIDACLKVIAQSGVTGTSHRKVAAQAGVPLGAMTYYFDGMQDLLHSAFTSLAIRVSGEFERSMATATDKQSACEKVFERILQASSGDDDELILSHELYTLATRDTTFRSITSEWMRRSRIALELHFDPLTARLLDAMIEGVTIHRALDSEPRDPQEIRAAIARITGNPSFDS</sequence>
<dbReference type="GO" id="GO:0003677">
    <property type="term" value="F:DNA binding"/>
    <property type="evidence" value="ECO:0007669"/>
    <property type="project" value="UniProtKB-UniRule"/>
</dbReference>
<dbReference type="InterPro" id="IPR009057">
    <property type="entry name" value="Homeodomain-like_sf"/>
</dbReference>
<organism evidence="6 7">
    <name type="scientific">Glutamicibacter ectropisis</name>
    <dbReference type="NCBI Taxonomy" id="3046593"/>
    <lineage>
        <taxon>Bacteria</taxon>
        <taxon>Bacillati</taxon>
        <taxon>Actinomycetota</taxon>
        <taxon>Actinomycetes</taxon>
        <taxon>Micrococcales</taxon>
        <taxon>Micrococcaceae</taxon>
        <taxon>Glutamicibacter</taxon>
    </lineage>
</organism>
<dbReference type="PANTHER" id="PTHR47506">
    <property type="entry name" value="TRANSCRIPTIONAL REGULATORY PROTEIN"/>
    <property type="match status" value="1"/>
</dbReference>
<evidence type="ECO:0000313" key="7">
    <source>
        <dbReference type="Proteomes" id="UP001486888"/>
    </source>
</evidence>
<dbReference type="InterPro" id="IPR001647">
    <property type="entry name" value="HTH_TetR"/>
</dbReference>
<dbReference type="RefSeq" id="WP_345470099.1">
    <property type="nucleotide sequence ID" value="NZ_CP125942.1"/>
</dbReference>
<gene>
    <name evidence="6" type="ORF">QMQ05_11260</name>
</gene>
<evidence type="ECO:0000313" key="6">
    <source>
        <dbReference type="EMBL" id="XAO44933.1"/>
    </source>
</evidence>
<reference evidence="6 7" key="1">
    <citation type="submission" date="2023-05" db="EMBL/GenBank/DDBJ databases">
        <title>Glutamicibacter sp. B1, complete genome.</title>
        <authorList>
            <person name="Long Y.H."/>
            <person name="Fang T."/>
            <person name="Li X.Y."/>
        </authorList>
    </citation>
    <scope>NUCLEOTIDE SEQUENCE [LARGE SCALE GENOMIC DNA]</scope>
    <source>
        <strain evidence="6 7">B1</strain>
    </source>
</reference>
<name>A0AAU6WCT3_9MICC</name>
<dbReference type="SUPFAM" id="SSF46689">
    <property type="entry name" value="Homeodomain-like"/>
    <property type="match status" value="1"/>
</dbReference>
<feature type="DNA-binding region" description="H-T-H motif" evidence="4">
    <location>
        <begin position="41"/>
        <end position="60"/>
    </location>
</feature>
<keyword evidence="1" id="KW-0805">Transcription regulation</keyword>
<evidence type="ECO:0000256" key="1">
    <source>
        <dbReference type="ARBA" id="ARBA00023015"/>
    </source>
</evidence>
<dbReference type="EMBL" id="CP125942">
    <property type="protein sequence ID" value="XAO44933.1"/>
    <property type="molecule type" value="Genomic_DNA"/>
</dbReference>
<dbReference type="InterPro" id="IPR041583">
    <property type="entry name" value="TetR_C_31"/>
</dbReference>
<dbReference type="SUPFAM" id="SSF48498">
    <property type="entry name" value="Tetracyclin repressor-like, C-terminal domain"/>
    <property type="match status" value="1"/>
</dbReference>
<proteinExistence type="predicted"/>
<evidence type="ECO:0000259" key="5">
    <source>
        <dbReference type="PROSITE" id="PS50977"/>
    </source>
</evidence>
<evidence type="ECO:0000256" key="3">
    <source>
        <dbReference type="ARBA" id="ARBA00023163"/>
    </source>
</evidence>
<keyword evidence="3" id="KW-0804">Transcription</keyword>
<protein>
    <submittedName>
        <fullName evidence="6">TetR family transcriptional regulator</fullName>
    </submittedName>
</protein>
<evidence type="ECO:0000256" key="2">
    <source>
        <dbReference type="ARBA" id="ARBA00023125"/>
    </source>
</evidence>
<dbReference type="PANTHER" id="PTHR47506:SF6">
    <property type="entry name" value="HTH-TYPE TRANSCRIPTIONAL REPRESSOR NEMR"/>
    <property type="match status" value="1"/>
</dbReference>
<dbReference type="Pfam" id="PF00440">
    <property type="entry name" value="TetR_N"/>
    <property type="match status" value="1"/>
</dbReference>